<dbReference type="Proteomes" id="UP001431783">
    <property type="component" value="Unassembled WGS sequence"/>
</dbReference>
<accession>A0AAW1TWR1</accession>
<evidence type="ECO:0000313" key="1">
    <source>
        <dbReference type="EMBL" id="KAK9872853.1"/>
    </source>
</evidence>
<proteinExistence type="predicted"/>
<evidence type="ECO:0000313" key="2">
    <source>
        <dbReference type="Proteomes" id="UP001431783"/>
    </source>
</evidence>
<dbReference type="EMBL" id="JARQZJ010000013">
    <property type="protein sequence ID" value="KAK9872853.1"/>
    <property type="molecule type" value="Genomic_DNA"/>
</dbReference>
<gene>
    <name evidence="1" type="ORF">WA026_019642</name>
</gene>
<reference evidence="1 2" key="1">
    <citation type="submission" date="2023-03" db="EMBL/GenBank/DDBJ databases">
        <title>Genome insight into feeding habits of ladybird beetles.</title>
        <authorList>
            <person name="Li H.-S."/>
            <person name="Huang Y.-H."/>
            <person name="Pang H."/>
        </authorList>
    </citation>
    <scope>NUCLEOTIDE SEQUENCE [LARGE SCALE GENOMIC DNA]</scope>
    <source>
        <strain evidence="1">SYSU_2023b</strain>
        <tissue evidence="1">Whole body</tissue>
    </source>
</reference>
<protein>
    <submittedName>
        <fullName evidence="1">Uncharacterized protein</fullName>
    </submittedName>
</protein>
<comment type="caution">
    <text evidence="1">The sequence shown here is derived from an EMBL/GenBank/DDBJ whole genome shotgun (WGS) entry which is preliminary data.</text>
</comment>
<dbReference type="AlphaFoldDB" id="A0AAW1TWR1"/>
<sequence>MNLRMLLILTFVRNCPRNFNLNRIRNWNIPVCSGFKRSENHTLFTNESEDVTDTDISDSREVRIIPYSQMNLKMSLILIFVRKSPQNSNLNRIRNWNIPVCSGFKRSENHTLFTNESEDVTDTDISDSREVRIIPYSQMNLRMSLILTFVRKSPQNSNLNRIRNWNIPVCSGFKRSENHTLFTNESEDVTDTDISDSREVRIIPYSQMNLRMSLILTFVRRSPQNSNLNRIRNWNISVCSGFKRSENHTLFTNESEDVTDTDISDSREVRIIPYSQMNLRMSLILTFVRKCPQNSNLNRIRNWNIPVCSGFKRNENHTLFTNESEDVTDTDISDSREVRIIPYSQLNLRMSLTLTFVRKSPQNSNLNRIRNWNIPVCSGFKRSENHTLFTNESEDVTDTDISDSREVRIIPYSQLNLRMSLTLTFVRKSPQNSNLNRIRNWNIPVCSGFKRSENHTLFTNESEDVTDTNISDSREVRIIPYSQLNLRMSLTLTFVRKSPQNSNLNRIRNWNIPVCSGFKRSENHTLFTNESEDVTDTNISDSKEVRIIPYSQMNPRMSLTLRFVGNNSKNRTRIVQEIRRILYVANSRGVRIIFTLFTKESEDVTYTEICKKYPQ</sequence>
<organism evidence="1 2">
    <name type="scientific">Henosepilachna vigintioctopunctata</name>
    <dbReference type="NCBI Taxonomy" id="420089"/>
    <lineage>
        <taxon>Eukaryota</taxon>
        <taxon>Metazoa</taxon>
        <taxon>Ecdysozoa</taxon>
        <taxon>Arthropoda</taxon>
        <taxon>Hexapoda</taxon>
        <taxon>Insecta</taxon>
        <taxon>Pterygota</taxon>
        <taxon>Neoptera</taxon>
        <taxon>Endopterygota</taxon>
        <taxon>Coleoptera</taxon>
        <taxon>Polyphaga</taxon>
        <taxon>Cucujiformia</taxon>
        <taxon>Coccinelloidea</taxon>
        <taxon>Coccinellidae</taxon>
        <taxon>Epilachninae</taxon>
        <taxon>Epilachnini</taxon>
        <taxon>Henosepilachna</taxon>
    </lineage>
</organism>
<keyword evidence="2" id="KW-1185">Reference proteome</keyword>
<name>A0AAW1TWR1_9CUCU</name>